<evidence type="ECO:0000256" key="3">
    <source>
        <dbReference type="PROSITE-ProRule" id="PRU01161"/>
    </source>
</evidence>
<comment type="similarity">
    <text evidence="1">Belongs to the patatin family.</text>
</comment>
<feature type="active site" description="Nucleophile" evidence="3">
    <location>
        <position position="47"/>
    </location>
</feature>
<feature type="domain" description="PNPLA" evidence="4">
    <location>
        <begin position="9"/>
        <end position="203"/>
    </location>
</feature>
<dbReference type="RefSeq" id="WP_109927945.1">
    <property type="nucleotide sequence ID" value="NZ_QGNY01000001.1"/>
</dbReference>
<keyword evidence="6" id="KW-1185">Reference proteome</keyword>
<feature type="short sequence motif" description="GXGXXG" evidence="3">
    <location>
        <begin position="13"/>
        <end position="18"/>
    </location>
</feature>
<evidence type="ECO:0000256" key="2">
    <source>
        <dbReference type="ARBA" id="ARBA00023098"/>
    </source>
</evidence>
<dbReference type="InterPro" id="IPR016035">
    <property type="entry name" value="Acyl_Trfase/lysoPLipase"/>
</dbReference>
<evidence type="ECO:0000256" key="1">
    <source>
        <dbReference type="ARBA" id="ARBA00010240"/>
    </source>
</evidence>
<evidence type="ECO:0000259" key="4">
    <source>
        <dbReference type="PROSITE" id="PS51635"/>
    </source>
</evidence>
<proteinExistence type="inferred from homology"/>
<dbReference type="SUPFAM" id="SSF52151">
    <property type="entry name" value="FabD/lysophospholipase-like"/>
    <property type="match status" value="1"/>
</dbReference>
<dbReference type="AlphaFoldDB" id="A0A317F757"/>
<keyword evidence="2 3" id="KW-0443">Lipid metabolism</keyword>
<keyword evidence="3" id="KW-0378">Hydrolase</keyword>
<dbReference type="InterPro" id="IPR002641">
    <property type="entry name" value="PNPLA_dom"/>
</dbReference>
<comment type="caution">
    <text evidence="5">The sequence shown here is derived from an EMBL/GenBank/DDBJ whole genome shotgun (WGS) entry which is preliminary data.</text>
</comment>
<dbReference type="OrthoDB" id="9807112at2"/>
<dbReference type="PROSITE" id="PS51635">
    <property type="entry name" value="PNPLA"/>
    <property type="match status" value="1"/>
</dbReference>
<dbReference type="EMBL" id="QGNY01000001">
    <property type="protein sequence ID" value="PWS33358.1"/>
    <property type="molecule type" value="Genomic_DNA"/>
</dbReference>
<dbReference type="GO" id="GO:0047372">
    <property type="term" value="F:monoacylglycerol lipase activity"/>
    <property type="evidence" value="ECO:0007669"/>
    <property type="project" value="TreeGrafter"/>
</dbReference>
<name>A0A317F757_9SPHI</name>
<accession>A0A317F757</accession>
<feature type="short sequence motif" description="DGA/G" evidence="3">
    <location>
        <begin position="190"/>
        <end position="192"/>
    </location>
</feature>
<dbReference type="GO" id="GO:0016042">
    <property type="term" value="P:lipid catabolic process"/>
    <property type="evidence" value="ECO:0007669"/>
    <property type="project" value="UniProtKB-UniRule"/>
</dbReference>
<feature type="short sequence motif" description="GXSXG" evidence="3">
    <location>
        <begin position="45"/>
        <end position="49"/>
    </location>
</feature>
<feature type="active site" description="Proton acceptor" evidence="3">
    <location>
        <position position="190"/>
    </location>
</feature>
<evidence type="ECO:0000313" key="6">
    <source>
        <dbReference type="Proteomes" id="UP000245391"/>
    </source>
</evidence>
<dbReference type="PANTHER" id="PTHR32176:SF92">
    <property type="entry name" value="XYLOSE ISOMERASE"/>
    <property type="match status" value="1"/>
</dbReference>
<gene>
    <name evidence="5" type="ORF">DF947_01660</name>
</gene>
<dbReference type="PANTHER" id="PTHR32176">
    <property type="entry name" value="XYLOSE ISOMERASE"/>
    <property type="match status" value="1"/>
</dbReference>
<dbReference type="Gene3D" id="3.40.1090.10">
    <property type="entry name" value="Cytosolic phospholipase A2 catalytic domain"/>
    <property type="match status" value="1"/>
</dbReference>
<keyword evidence="3" id="KW-0442">Lipid degradation</keyword>
<dbReference type="Proteomes" id="UP000245391">
    <property type="component" value="Unassembled WGS sequence"/>
</dbReference>
<evidence type="ECO:0000313" key="5">
    <source>
        <dbReference type="EMBL" id="PWS33358.1"/>
    </source>
</evidence>
<organism evidence="5 6">
    <name type="scientific">Pedobacter paludis</name>
    <dbReference type="NCBI Taxonomy" id="2203212"/>
    <lineage>
        <taxon>Bacteria</taxon>
        <taxon>Pseudomonadati</taxon>
        <taxon>Bacteroidota</taxon>
        <taxon>Sphingobacteriia</taxon>
        <taxon>Sphingobacteriales</taxon>
        <taxon>Sphingobacteriaceae</taxon>
        <taxon>Pedobacter</taxon>
    </lineage>
</organism>
<dbReference type="Pfam" id="PF01734">
    <property type="entry name" value="Patatin"/>
    <property type="match status" value="1"/>
</dbReference>
<dbReference type="GO" id="GO:0004620">
    <property type="term" value="F:phospholipase activity"/>
    <property type="evidence" value="ECO:0007669"/>
    <property type="project" value="TreeGrafter"/>
</dbReference>
<protein>
    <recommendedName>
        <fullName evidence="4">PNPLA domain-containing protein</fullName>
    </recommendedName>
</protein>
<sequence length="354" mass="39321">MNSKKLNILSLDGGGIRGIIPCRIMQFIEEQTGKPISKFFNVVAGTSTGGIITLGLTAENDEGENVFSAADMKSLYLEHGSEIFSGRKGGILSKISPTLFNRPYDNSKIEAILEERFGKQMLSNAKTNVIITTYDIQRGRPFYFSSRLAQNNPSEDFAIKDVARSTSAAPTFFKPSVLETEANGEVSFIDGGVFANNPAILAYNEAKELWKLQRQALTPATFASGTKGFDPVVSADDDDFPFFMLSIGTGYTKSSIEGTQASKWRNKDWFEPLMTDIFMRGVAENTHFNMQHLLPDYRSGAKRYIRLDMELPEQAAAMDNGKAENVKNLEKIAEKFIEDNHELLISICNRLTTN</sequence>
<reference evidence="6" key="1">
    <citation type="submission" date="2018-05" db="EMBL/GenBank/DDBJ databases">
        <title>Pedobacter paludis sp. nov., isolated from wetland soil.</title>
        <authorList>
            <person name="Zhang Y."/>
        </authorList>
    </citation>
    <scope>NUCLEOTIDE SEQUENCE [LARGE SCALE GENOMIC DNA]</scope>
    <source>
        <strain evidence="6">R-8</strain>
    </source>
</reference>